<keyword evidence="2" id="KW-1185">Reference proteome</keyword>
<proteinExistence type="predicted"/>
<accession>A0A4Z0YKF9</accession>
<gene>
    <name evidence="1" type="ORF">E0Z10_g9447</name>
</gene>
<dbReference type="AlphaFoldDB" id="A0A4Z0YKF9"/>
<dbReference type="Proteomes" id="UP000297716">
    <property type="component" value="Unassembled WGS sequence"/>
</dbReference>
<dbReference type="PROSITE" id="PS51257">
    <property type="entry name" value="PROKAR_LIPOPROTEIN"/>
    <property type="match status" value="1"/>
</dbReference>
<comment type="caution">
    <text evidence="1">The sequence shown here is derived from an EMBL/GenBank/DDBJ whole genome shotgun (WGS) entry which is preliminary data.</text>
</comment>
<evidence type="ECO:0000313" key="2">
    <source>
        <dbReference type="Proteomes" id="UP000297716"/>
    </source>
</evidence>
<sequence length="98" mass="9879">MISSGRLRLFPSAVAAVGCADTGAGAAAAVSAGPVSWYCVDKVEQSSPSSELHPELPVGVVAPTNGPPPIGYVIVAVIAFGPHTPISHVSTREVNPYA</sequence>
<reference evidence="1 2" key="1">
    <citation type="submission" date="2019-03" db="EMBL/GenBank/DDBJ databases">
        <title>Draft genome sequence of Xylaria hypoxylon DSM 108379, a ubiquitous saprotrophic-parasitic fungi on hardwood.</title>
        <authorList>
            <person name="Buettner E."/>
            <person name="Leonhardt S."/>
            <person name="Gebauer A.M."/>
            <person name="Liers C."/>
            <person name="Hofrichter M."/>
            <person name="Kellner H."/>
        </authorList>
    </citation>
    <scope>NUCLEOTIDE SEQUENCE [LARGE SCALE GENOMIC DNA]</scope>
    <source>
        <strain evidence="1 2">DSM 108379</strain>
    </source>
</reference>
<dbReference type="EMBL" id="SKBN01000297">
    <property type="protein sequence ID" value="TGJ79330.1"/>
    <property type="molecule type" value="Genomic_DNA"/>
</dbReference>
<evidence type="ECO:0000313" key="1">
    <source>
        <dbReference type="EMBL" id="TGJ79330.1"/>
    </source>
</evidence>
<organism evidence="1 2">
    <name type="scientific">Xylaria hypoxylon</name>
    <dbReference type="NCBI Taxonomy" id="37992"/>
    <lineage>
        <taxon>Eukaryota</taxon>
        <taxon>Fungi</taxon>
        <taxon>Dikarya</taxon>
        <taxon>Ascomycota</taxon>
        <taxon>Pezizomycotina</taxon>
        <taxon>Sordariomycetes</taxon>
        <taxon>Xylariomycetidae</taxon>
        <taxon>Xylariales</taxon>
        <taxon>Xylariaceae</taxon>
        <taxon>Xylaria</taxon>
    </lineage>
</organism>
<protein>
    <submittedName>
        <fullName evidence="1">Uncharacterized protein</fullName>
    </submittedName>
</protein>
<name>A0A4Z0YKF9_9PEZI</name>